<dbReference type="RefSeq" id="WP_104700081.1">
    <property type="nucleotide sequence ID" value="NZ_FZPP01000020.1"/>
</dbReference>
<sequence>MRVVHILCLVLYMLVGVACSDTPEDEPIEDIEQTLFILQGDESLDTLMEKVLSYYTSIEYLSPTIPSTNDFPQIEEKQAQINTLLWEAYKQNRQFSIASSTLEVALGLEQEWYILCASLKPYMLIPPNERLQVEITLNLALLLLNNNQGDSSALDSLLEKQYQNAQESGNLNTIIEFQIQVRLLALFALYHLDSINQNMEHLASHKVRMSLEADLEHYRDFLPYSHYVLYSRAFKLLKDEILKHQAPMDRIFLKLLEYPKSINVSLLEGEDLYLHIGRLKRAYALFKMHDLSSPAAREIIQIARNPLKNVYDNAINAHYLYGLDYLSLSFLGDDTYTNLPLALKYLQQDFKSFQISQHYFDPNLFQNYIASLFSGAYILSERYENQVYFDEILRILKAEIEQYSDVISDDDMELYEDALFILEKTDRSKFLAIMLVESTPEDEAGYVKVPLSLSPQEIAQIKHIISKEQSALQEDRIPCLSPLEVSFMLSLIYQAYRAQGFESVPPEMFRIRLAEVFGIARFYQNPLKQHLIDFDSFMLLGVVDKPCYVDAMLADEALEMLKRKEEVCGNNLYFEKENAFVIDNLLPSQILEQSSDGRVYYRLRLADMYLNTFLFRNDEDALQAFLDSEDKGEILGTLLAFFPDIKEYLHNRLSPQDVQKFMQGAKPKACP</sequence>
<evidence type="ECO:0000256" key="1">
    <source>
        <dbReference type="SAM" id="SignalP"/>
    </source>
</evidence>
<accession>A0A3D8I258</accession>
<feature type="chain" id="PRO_5017750223" evidence="1">
    <location>
        <begin position="21"/>
        <end position="671"/>
    </location>
</feature>
<dbReference type="Proteomes" id="UP000256599">
    <property type="component" value="Unassembled WGS sequence"/>
</dbReference>
<dbReference type="OrthoDB" id="5316935at2"/>
<name>A0A3D8I258_9HELI</name>
<dbReference type="EMBL" id="NXLR01000016">
    <property type="protein sequence ID" value="RDU59212.1"/>
    <property type="molecule type" value="Genomic_DNA"/>
</dbReference>
<keyword evidence="3" id="KW-1185">Reference proteome</keyword>
<comment type="caution">
    <text evidence="2">The sequence shown here is derived from an EMBL/GenBank/DDBJ whole genome shotgun (WGS) entry which is preliminary data.</text>
</comment>
<evidence type="ECO:0000313" key="2">
    <source>
        <dbReference type="EMBL" id="RDU59212.1"/>
    </source>
</evidence>
<gene>
    <name evidence="2" type="ORF">CQA63_07585</name>
</gene>
<reference evidence="2 3" key="1">
    <citation type="submission" date="2018-04" db="EMBL/GenBank/DDBJ databases">
        <title>Novel Campyloabacter and Helicobacter Species and Strains.</title>
        <authorList>
            <person name="Mannion A.J."/>
            <person name="Shen Z."/>
            <person name="Fox J.G."/>
        </authorList>
    </citation>
    <scope>NUCLEOTIDE SEQUENCE [LARGE SCALE GENOMIC DNA]</scope>
    <source>
        <strain evidence="2 3">MIT 98-6070</strain>
    </source>
</reference>
<evidence type="ECO:0000313" key="3">
    <source>
        <dbReference type="Proteomes" id="UP000256599"/>
    </source>
</evidence>
<proteinExistence type="predicted"/>
<organism evidence="2 3">
    <name type="scientific">Helicobacter marmotae</name>
    <dbReference type="NCBI Taxonomy" id="152490"/>
    <lineage>
        <taxon>Bacteria</taxon>
        <taxon>Pseudomonadati</taxon>
        <taxon>Campylobacterota</taxon>
        <taxon>Epsilonproteobacteria</taxon>
        <taxon>Campylobacterales</taxon>
        <taxon>Helicobacteraceae</taxon>
        <taxon>Helicobacter</taxon>
    </lineage>
</organism>
<feature type="signal peptide" evidence="1">
    <location>
        <begin position="1"/>
        <end position="20"/>
    </location>
</feature>
<protein>
    <submittedName>
        <fullName evidence="2">Uncharacterized protein</fullName>
    </submittedName>
</protein>
<keyword evidence="1" id="KW-0732">Signal</keyword>
<dbReference type="PROSITE" id="PS51257">
    <property type="entry name" value="PROKAR_LIPOPROTEIN"/>
    <property type="match status" value="1"/>
</dbReference>
<dbReference type="AlphaFoldDB" id="A0A3D8I258"/>